<organism evidence="1 2">
    <name type="scientific">Limimaricola pyoseonensis</name>
    <dbReference type="NCBI Taxonomy" id="521013"/>
    <lineage>
        <taxon>Bacteria</taxon>
        <taxon>Pseudomonadati</taxon>
        <taxon>Pseudomonadota</taxon>
        <taxon>Alphaproteobacteria</taxon>
        <taxon>Rhodobacterales</taxon>
        <taxon>Paracoccaceae</taxon>
        <taxon>Limimaricola</taxon>
    </lineage>
</organism>
<reference evidence="2" key="1">
    <citation type="submission" date="2016-10" db="EMBL/GenBank/DDBJ databases">
        <authorList>
            <person name="Varghese N."/>
            <person name="Submissions S."/>
        </authorList>
    </citation>
    <scope>NUCLEOTIDE SEQUENCE [LARGE SCALE GENOMIC DNA]</scope>
    <source>
        <strain evidence="2">DSM 21424</strain>
    </source>
</reference>
<proteinExistence type="predicted"/>
<evidence type="ECO:0000313" key="2">
    <source>
        <dbReference type="Proteomes" id="UP000198922"/>
    </source>
</evidence>
<feature type="non-terminal residue" evidence="1">
    <location>
        <position position="26"/>
    </location>
</feature>
<evidence type="ECO:0000313" key="1">
    <source>
        <dbReference type="EMBL" id="SDE76501.1"/>
    </source>
</evidence>
<gene>
    <name evidence="1" type="ORF">SAMN04488567_2464</name>
</gene>
<protein>
    <submittedName>
        <fullName evidence="1">Uncharacterized protein</fullName>
    </submittedName>
</protein>
<sequence length="26" mass="3007">MLRHAVETQPHVLALRVDESLYFPNA</sequence>
<accession>A0A1G7FKN8</accession>
<name>A0A1G7FKN8_9RHOB</name>
<keyword evidence="2" id="KW-1185">Reference proteome</keyword>
<dbReference type="EMBL" id="FNAT01000004">
    <property type="protein sequence ID" value="SDE76501.1"/>
    <property type="molecule type" value="Genomic_DNA"/>
</dbReference>
<dbReference type="AlphaFoldDB" id="A0A1G7FKN8"/>
<dbReference type="Proteomes" id="UP000198922">
    <property type="component" value="Unassembled WGS sequence"/>
</dbReference>